<feature type="transmembrane region" description="Helical" evidence="2">
    <location>
        <begin position="118"/>
        <end position="136"/>
    </location>
</feature>
<dbReference type="EMBL" id="ASPP01042675">
    <property type="protein sequence ID" value="ETN99861.1"/>
    <property type="molecule type" value="Genomic_DNA"/>
</dbReference>
<evidence type="ECO:0000313" key="4">
    <source>
        <dbReference type="Proteomes" id="UP000023152"/>
    </source>
</evidence>
<evidence type="ECO:0000256" key="1">
    <source>
        <dbReference type="SAM" id="MobiDB-lite"/>
    </source>
</evidence>
<keyword evidence="2" id="KW-0472">Membrane</keyword>
<evidence type="ECO:0000256" key="2">
    <source>
        <dbReference type="SAM" id="Phobius"/>
    </source>
</evidence>
<evidence type="ECO:0000313" key="3">
    <source>
        <dbReference type="EMBL" id="ETN99861.1"/>
    </source>
</evidence>
<reference evidence="3 4" key="1">
    <citation type="journal article" date="2013" name="Curr. Biol.">
        <title>The Genome of the Foraminiferan Reticulomyxa filosa.</title>
        <authorList>
            <person name="Glockner G."/>
            <person name="Hulsmann N."/>
            <person name="Schleicher M."/>
            <person name="Noegel A.A."/>
            <person name="Eichinger L."/>
            <person name="Gallinger C."/>
            <person name="Pawlowski J."/>
            <person name="Sierra R."/>
            <person name="Euteneuer U."/>
            <person name="Pillet L."/>
            <person name="Moustafa A."/>
            <person name="Platzer M."/>
            <person name="Groth M."/>
            <person name="Szafranski K."/>
            <person name="Schliwa M."/>
        </authorList>
    </citation>
    <scope>NUCLEOTIDE SEQUENCE [LARGE SCALE GENOMIC DNA]</scope>
</reference>
<dbReference type="AlphaFoldDB" id="X6LFI4"/>
<name>X6LFI4_RETFI</name>
<comment type="caution">
    <text evidence="3">The sequence shown here is derived from an EMBL/GenBank/DDBJ whole genome shotgun (WGS) entry which is preliminary data.</text>
</comment>
<gene>
    <name evidence="3" type="ORF">RFI_37606</name>
</gene>
<proteinExistence type="predicted"/>
<feature type="region of interest" description="Disordered" evidence="1">
    <location>
        <begin position="1"/>
        <end position="38"/>
    </location>
</feature>
<feature type="compositionally biased region" description="Basic and acidic residues" evidence="1">
    <location>
        <begin position="1"/>
        <end position="22"/>
    </location>
</feature>
<keyword evidence="2" id="KW-1133">Transmembrane helix</keyword>
<dbReference type="Proteomes" id="UP000023152">
    <property type="component" value="Unassembled WGS sequence"/>
</dbReference>
<organism evidence="3 4">
    <name type="scientific">Reticulomyxa filosa</name>
    <dbReference type="NCBI Taxonomy" id="46433"/>
    <lineage>
        <taxon>Eukaryota</taxon>
        <taxon>Sar</taxon>
        <taxon>Rhizaria</taxon>
        <taxon>Retaria</taxon>
        <taxon>Foraminifera</taxon>
        <taxon>Monothalamids</taxon>
        <taxon>Reticulomyxidae</taxon>
        <taxon>Reticulomyxa</taxon>
    </lineage>
</organism>
<accession>X6LFI4</accession>
<keyword evidence="4" id="KW-1185">Reference proteome</keyword>
<sequence>EENKEQKEQMDRLKEEHNKQLDQIKNVKKKNEKQKEQINNLNTKNEQQVNQINNLINEKQKLQTQIDNMTEHFKSENGKQRDELYKQQHKMKQLDSDHQQQKIAFNKLEKQCNSLKKHHLFIVFLLLLAHIAIAILEKEKEHKKSNYRLDLTSEIMKQLKSDEKIKGIFKMTFLIINKQTGQKYFQIFQQQFNPSFLQLNLQGKHFINSKLKERIIKENKYFGRFI</sequence>
<protein>
    <submittedName>
        <fullName evidence="3">Viral A-type inclusion protein</fullName>
    </submittedName>
</protein>
<feature type="non-terminal residue" evidence="3">
    <location>
        <position position="1"/>
    </location>
</feature>
<keyword evidence="2" id="KW-0812">Transmembrane</keyword>